<feature type="binding site" evidence="9">
    <location>
        <position position="56"/>
    </location>
    <ligand>
        <name>ATP</name>
        <dbReference type="ChEBI" id="CHEBI:30616"/>
    </ligand>
</feature>
<dbReference type="SUPFAM" id="SSF56112">
    <property type="entry name" value="Protein kinase-like (PK-like)"/>
    <property type="match status" value="1"/>
</dbReference>
<evidence type="ECO:0000313" key="11">
    <source>
        <dbReference type="EMBL" id="KZT02154.1"/>
    </source>
</evidence>
<dbReference type="InParanoid" id="A0A165C3R2"/>
<dbReference type="InterPro" id="IPR017441">
    <property type="entry name" value="Protein_kinase_ATP_BS"/>
</dbReference>
<dbReference type="InterPro" id="IPR011009">
    <property type="entry name" value="Kinase-like_dom_sf"/>
</dbReference>
<keyword evidence="12" id="KW-1185">Reference proteome</keyword>
<evidence type="ECO:0000256" key="9">
    <source>
        <dbReference type="PROSITE-ProRule" id="PRU10141"/>
    </source>
</evidence>
<evidence type="ECO:0000256" key="7">
    <source>
        <dbReference type="ARBA" id="ARBA00047899"/>
    </source>
</evidence>
<evidence type="ECO:0000259" key="10">
    <source>
        <dbReference type="PROSITE" id="PS50011"/>
    </source>
</evidence>
<dbReference type="Proteomes" id="UP000076871">
    <property type="component" value="Unassembled WGS sequence"/>
</dbReference>
<name>A0A165C3R2_9APHY</name>
<keyword evidence="3" id="KW-0808">Transferase</keyword>
<reference evidence="11 12" key="1">
    <citation type="journal article" date="2016" name="Mol. Biol. Evol.">
        <title>Comparative Genomics of Early-Diverging Mushroom-Forming Fungi Provides Insights into the Origins of Lignocellulose Decay Capabilities.</title>
        <authorList>
            <person name="Nagy L.G."/>
            <person name="Riley R."/>
            <person name="Tritt A."/>
            <person name="Adam C."/>
            <person name="Daum C."/>
            <person name="Floudas D."/>
            <person name="Sun H."/>
            <person name="Yadav J.S."/>
            <person name="Pangilinan J."/>
            <person name="Larsson K.H."/>
            <person name="Matsuura K."/>
            <person name="Barry K."/>
            <person name="Labutti K."/>
            <person name="Kuo R."/>
            <person name="Ohm R.A."/>
            <person name="Bhattacharya S.S."/>
            <person name="Shirouzu T."/>
            <person name="Yoshinaga Y."/>
            <person name="Martin F.M."/>
            <person name="Grigoriev I.V."/>
            <person name="Hibbett D.S."/>
        </authorList>
    </citation>
    <scope>NUCLEOTIDE SEQUENCE [LARGE SCALE GENOMIC DNA]</scope>
    <source>
        <strain evidence="11 12">93-53</strain>
    </source>
</reference>
<dbReference type="FunCoup" id="A0A165C3R2">
    <property type="interactions" value="264"/>
</dbReference>
<evidence type="ECO:0000256" key="3">
    <source>
        <dbReference type="ARBA" id="ARBA00022679"/>
    </source>
</evidence>
<keyword evidence="5 11" id="KW-0418">Kinase</keyword>
<accession>A0A165C3R2</accession>
<dbReference type="GeneID" id="63826879"/>
<comment type="catalytic activity">
    <reaction evidence="8">
        <text>L-seryl-[protein] + ATP = O-phospho-L-seryl-[protein] + ADP + H(+)</text>
        <dbReference type="Rhea" id="RHEA:17989"/>
        <dbReference type="Rhea" id="RHEA-COMP:9863"/>
        <dbReference type="Rhea" id="RHEA-COMP:11604"/>
        <dbReference type="ChEBI" id="CHEBI:15378"/>
        <dbReference type="ChEBI" id="CHEBI:29999"/>
        <dbReference type="ChEBI" id="CHEBI:30616"/>
        <dbReference type="ChEBI" id="CHEBI:83421"/>
        <dbReference type="ChEBI" id="CHEBI:456216"/>
        <dbReference type="EC" id="2.7.11.1"/>
    </reaction>
</comment>
<dbReference type="EMBL" id="KV427655">
    <property type="protein sequence ID" value="KZT02154.1"/>
    <property type="molecule type" value="Genomic_DNA"/>
</dbReference>
<evidence type="ECO:0000256" key="2">
    <source>
        <dbReference type="ARBA" id="ARBA00022527"/>
    </source>
</evidence>
<proteinExistence type="predicted"/>
<dbReference type="OrthoDB" id="541276at2759"/>
<dbReference type="GO" id="GO:0007165">
    <property type="term" value="P:signal transduction"/>
    <property type="evidence" value="ECO:0007669"/>
    <property type="project" value="TreeGrafter"/>
</dbReference>
<dbReference type="PROSITE" id="PS00107">
    <property type="entry name" value="PROTEIN_KINASE_ATP"/>
    <property type="match status" value="1"/>
</dbReference>
<evidence type="ECO:0000256" key="4">
    <source>
        <dbReference type="ARBA" id="ARBA00022741"/>
    </source>
</evidence>
<keyword evidence="4 9" id="KW-0547">Nucleotide-binding</keyword>
<evidence type="ECO:0000256" key="1">
    <source>
        <dbReference type="ARBA" id="ARBA00012513"/>
    </source>
</evidence>
<keyword evidence="6 9" id="KW-0067">ATP-binding</keyword>
<keyword evidence="2" id="KW-0723">Serine/threonine-protein kinase</keyword>
<dbReference type="PANTHER" id="PTHR43895:SF32">
    <property type="entry name" value="SERINE_THREONINE-PROTEIN KINASE CHK1"/>
    <property type="match status" value="1"/>
</dbReference>
<protein>
    <recommendedName>
        <fullName evidence="1">non-specific serine/threonine protein kinase</fullName>
        <ecNumber evidence="1">2.7.11.1</ecNumber>
    </recommendedName>
</protein>
<dbReference type="Gene3D" id="1.10.510.10">
    <property type="entry name" value="Transferase(Phosphotransferase) domain 1"/>
    <property type="match status" value="2"/>
</dbReference>
<dbReference type="PROSITE" id="PS50011">
    <property type="entry name" value="PROTEIN_KINASE_DOM"/>
    <property type="match status" value="1"/>
</dbReference>
<dbReference type="RefSeq" id="XP_040759894.1">
    <property type="nucleotide sequence ID" value="XM_040909850.1"/>
</dbReference>
<dbReference type="AlphaFoldDB" id="A0A165C3R2"/>
<gene>
    <name evidence="11" type="ORF">LAESUDRAFT_730498</name>
</gene>
<dbReference type="GO" id="GO:0004674">
    <property type="term" value="F:protein serine/threonine kinase activity"/>
    <property type="evidence" value="ECO:0007669"/>
    <property type="project" value="UniProtKB-KW"/>
</dbReference>
<evidence type="ECO:0000256" key="5">
    <source>
        <dbReference type="ARBA" id="ARBA00022777"/>
    </source>
</evidence>
<dbReference type="EC" id="2.7.11.1" evidence="1"/>
<dbReference type="STRING" id="1314785.A0A165C3R2"/>
<dbReference type="PANTHER" id="PTHR43895">
    <property type="entry name" value="CALCIUM/CALMODULIN-DEPENDENT PROTEIN KINASE KINASE-RELATED"/>
    <property type="match status" value="1"/>
</dbReference>
<evidence type="ECO:0000313" key="12">
    <source>
        <dbReference type="Proteomes" id="UP000076871"/>
    </source>
</evidence>
<feature type="domain" description="Protein kinase" evidence="10">
    <location>
        <begin position="23"/>
        <end position="269"/>
    </location>
</feature>
<comment type="catalytic activity">
    <reaction evidence="7">
        <text>L-threonyl-[protein] + ATP = O-phospho-L-threonyl-[protein] + ADP + H(+)</text>
        <dbReference type="Rhea" id="RHEA:46608"/>
        <dbReference type="Rhea" id="RHEA-COMP:11060"/>
        <dbReference type="Rhea" id="RHEA-COMP:11605"/>
        <dbReference type="ChEBI" id="CHEBI:15378"/>
        <dbReference type="ChEBI" id="CHEBI:30013"/>
        <dbReference type="ChEBI" id="CHEBI:30616"/>
        <dbReference type="ChEBI" id="CHEBI:61977"/>
        <dbReference type="ChEBI" id="CHEBI:456216"/>
        <dbReference type="EC" id="2.7.11.1"/>
    </reaction>
</comment>
<dbReference type="Pfam" id="PF00069">
    <property type="entry name" value="Pkinase"/>
    <property type="match status" value="1"/>
</dbReference>
<sequence length="446" mass="49400">MIQFSAILPDFTDESVRSAVFHLRLTEKLGSGAYGVVYSALDLNCPSDRPITYAVKCLLRHTEDSEYRRYQRREVLLHRKASAHPHVIKIHQVIEDEHYIFVVLNFCQGGDLFSAIAERKIFEGNDALVKKAFLQLIDAVHACHDHGEEIFLSDFGLATRSKVSMSHGCGSSYYMSPECIGDDTERRPFLNPVSDIWSLGIILIYMITGHNPWHIASMNNDKGFARYIREENAYLLRNLPVSPAIADILGRILAPAEYRITLHELHKAILAVDTSFRDPGVKVNVSSVSAPASLFSLSTRPTSCSTCPSGFVHILPFPSDFAPRSSRPDDDGVGPLLDIPSPVRAGRTDSTIVHIRLLVPSLSNGSSRSESTSPITPEHVTIVLSTSIPELQLDMPQLSDPVSSFASFAAENGAAVSWSSLAMKKRKLPRSWQRIKGAIQRIRVLV</sequence>
<dbReference type="GO" id="GO:0005524">
    <property type="term" value="F:ATP binding"/>
    <property type="evidence" value="ECO:0007669"/>
    <property type="project" value="UniProtKB-UniRule"/>
</dbReference>
<evidence type="ECO:0000256" key="6">
    <source>
        <dbReference type="ARBA" id="ARBA00022840"/>
    </source>
</evidence>
<evidence type="ECO:0000256" key="8">
    <source>
        <dbReference type="ARBA" id="ARBA00048679"/>
    </source>
</evidence>
<dbReference type="InterPro" id="IPR000719">
    <property type="entry name" value="Prot_kinase_dom"/>
</dbReference>
<organism evidence="11 12">
    <name type="scientific">Laetiporus sulphureus 93-53</name>
    <dbReference type="NCBI Taxonomy" id="1314785"/>
    <lineage>
        <taxon>Eukaryota</taxon>
        <taxon>Fungi</taxon>
        <taxon>Dikarya</taxon>
        <taxon>Basidiomycota</taxon>
        <taxon>Agaricomycotina</taxon>
        <taxon>Agaricomycetes</taxon>
        <taxon>Polyporales</taxon>
        <taxon>Laetiporus</taxon>
    </lineage>
</organism>